<dbReference type="Proteomes" id="UP000576969">
    <property type="component" value="Unassembled WGS sequence"/>
</dbReference>
<evidence type="ECO:0000313" key="2">
    <source>
        <dbReference type="EMBL" id="NYE19097.1"/>
    </source>
</evidence>
<protein>
    <submittedName>
        <fullName evidence="2">Uncharacterized protein YbjT (DUF2867 family)</fullName>
    </submittedName>
</protein>
<dbReference type="PANTHER" id="PTHR12126:SF11">
    <property type="entry name" value="NADH DEHYDROGENASE [UBIQUINONE] 1 ALPHA SUBCOMPLEX SUBUNIT 9, MITOCHONDRIAL"/>
    <property type="match status" value="1"/>
</dbReference>
<dbReference type="Gene3D" id="3.40.50.720">
    <property type="entry name" value="NAD(P)-binding Rossmann-like Domain"/>
    <property type="match status" value="1"/>
</dbReference>
<name>A0A7Y9GMA3_9MICO</name>
<dbReference type="InterPro" id="IPR016040">
    <property type="entry name" value="NAD(P)-bd_dom"/>
</dbReference>
<dbReference type="Pfam" id="PF13460">
    <property type="entry name" value="NAD_binding_10"/>
    <property type="match status" value="1"/>
</dbReference>
<comment type="caution">
    <text evidence="2">The sequence shown here is derived from an EMBL/GenBank/DDBJ whole genome shotgun (WGS) entry which is preliminary data.</text>
</comment>
<dbReference type="GO" id="GO:0044877">
    <property type="term" value="F:protein-containing complex binding"/>
    <property type="evidence" value="ECO:0007669"/>
    <property type="project" value="TreeGrafter"/>
</dbReference>
<reference evidence="2 3" key="1">
    <citation type="submission" date="2020-07" db="EMBL/GenBank/DDBJ databases">
        <title>Sequencing the genomes of 1000 actinobacteria strains.</title>
        <authorList>
            <person name="Klenk H.-P."/>
        </authorList>
    </citation>
    <scope>NUCLEOTIDE SEQUENCE [LARGE SCALE GENOMIC DNA]</scope>
    <source>
        <strain evidence="2 3">DSM 24662</strain>
    </source>
</reference>
<accession>A0A7Y9GMA3</accession>
<proteinExistence type="predicted"/>
<sequence length="248" mass="26542">MKLAVAGGTGVVGTHVVDAATRRGHDVVVLSRRTGIDVRTGAGLAEAIAEADAVIDVLSTQTLSADVATEFFTETTRVLLDAEKRIGVPHHVALSIVGIDRAPYGYYAGKLAQERLVETGSVPWTILRATQFHEFAGQTYERATLGPLHLAVRMRTQPIAAREVAERLVALAEAAPSGRARDLGGPREENLADMIRAYARARGSRAWIPAISLPGEGGRRQRDGSLLPGPDAQLGTQTFDKWLAAQHL</sequence>
<gene>
    <name evidence="2" type="ORF">BJ991_001125</name>
</gene>
<feature type="domain" description="NAD(P)-binding" evidence="1">
    <location>
        <begin position="7"/>
        <end position="172"/>
    </location>
</feature>
<dbReference type="InterPro" id="IPR036291">
    <property type="entry name" value="NAD(P)-bd_dom_sf"/>
</dbReference>
<dbReference type="SUPFAM" id="SSF51735">
    <property type="entry name" value="NAD(P)-binding Rossmann-fold domains"/>
    <property type="match status" value="1"/>
</dbReference>
<organism evidence="2 3">
    <name type="scientific">Microbacterium immunditiarum</name>
    <dbReference type="NCBI Taxonomy" id="337480"/>
    <lineage>
        <taxon>Bacteria</taxon>
        <taxon>Bacillati</taxon>
        <taxon>Actinomycetota</taxon>
        <taxon>Actinomycetes</taxon>
        <taxon>Micrococcales</taxon>
        <taxon>Microbacteriaceae</taxon>
        <taxon>Microbacterium</taxon>
    </lineage>
</organism>
<dbReference type="RefSeq" id="WP_179488212.1">
    <property type="nucleotide sequence ID" value="NZ_JACCBV010000001.1"/>
</dbReference>
<dbReference type="PANTHER" id="PTHR12126">
    <property type="entry name" value="NADH-UBIQUINONE OXIDOREDUCTASE 39 KDA SUBUNIT-RELATED"/>
    <property type="match status" value="1"/>
</dbReference>
<evidence type="ECO:0000313" key="3">
    <source>
        <dbReference type="Proteomes" id="UP000576969"/>
    </source>
</evidence>
<dbReference type="EMBL" id="JACCBV010000001">
    <property type="protein sequence ID" value="NYE19097.1"/>
    <property type="molecule type" value="Genomic_DNA"/>
</dbReference>
<dbReference type="AlphaFoldDB" id="A0A7Y9GMA3"/>
<keyword evidence="3" id="KW-1185">Reference proteome</keyword>
<evidence type="ECO:0000259" key="1">
    <source>
        <dbReference type="Pfam" id="PF13460"/>
    </source>
</evidence>
<dbReference type="InterPro" id="IPR051207">
    <property type="entry name" value="ComplexI_NDUFA9_subunit"/>
</dbReference>